<evidence type="ECO:0000313" key="2">
    <source>
        <dbReference type="Proteomes" id="UP000324222"/>
    </source>
</evidence>
<dbReference type="AlphaFoldDB" id="A0A5B7IFM9"/>
<keyword evidence="2" id="KW-1185">Reference proteome</keyword>
<dbReference type="Proteomes" id="UP000324222">
    <property type="component" value="Unassembled WGS sequence"/>
</dbReference>
<sequence>MEELTREQSYQEMVCRLQAAEGKGIGGGGVNQQGKDERHYKIQTGEVTQATAAIPRLCLGHTTLGTLLHCLCPSPDPFCPWYRTTPETTEHFLLHSPHFHSRKIQRGSCGVG</sequence>
<gene>
    <name evidence="1" type="ORF">E2C01_074022</name>
</gene>
<organism evidence="1 2">
    <name type="scientific">Portunus trituberculatus</name>
    <name type="common">Swimming crab</name>
    <name type="synonym">Neptunus trituberculatus</name>
    <dbReference type="NCBI Taxonomy" id="210409"/>
    <lineage>
        <taxon>Eukaryota</taxon>
        <taxon>Metazoa</taxon>
        <taxon>Ecdysozoa</taxon>
        <taxon>Arthropoda</taxon>
        <taxon>Crustacea</taxon>
        <taxon>Multicrustacea</taxon>
        <taxon>Malacostraca</taxon>
        <taxon>Eumalacostraca</taxon>
        <taxon>Eucarida</taxon>
        <taxon>Decapoda</taxon>
        <taxon>Pleocyemata</taxon>
        <taxon>Brachyura</taxon>
        <taxon>Eubrachyura</taxon>
        <taxon>Portunoidea</taxon>
        <taxon>Portunidae</taxon>
        <taxon>Portuninae</taxon>
        <taxon>Portunus</taxon>
    </lineage>
</organism>
<evidence type="ECO:0000313" key="1">
    <source>
        <dbReference type="EMBL" id="MPC79494.1"/>
    </source>
</evidence>
<protein>
    <submittedName>
        <fullName evidence="1">Uncharacterized protein</fullName>
    </submittedName>
</protein>
<dbReference type="EMBL" id="VSRR010051289">
    <property type="protein sequence ID" value="MPC79494.1"/>
    <property type="molecule type" value="Genomic_DNA"/>
</dbReference>
<name>A0A5B7IFM9_PORTR</name>
<comment type="caution">
    <text evidence="1">The sequence shown here is derived from an EMBL/GenBank/DDBJ whole genome shotgun (WGS) entry which is preliminary data.</text>
</comment>
<proteinExistence type="predicted"/>
<accession>A0A5B7IFM9</accession>
<reference evidence="1 2" key="1">
    <citation type="submission" date="2019-05" db="EMBL/GenBank/DDBJ databases">
        <title>Another draft genome of Portunus trituberculatus and its Hox gene families provides insights of decapod evolution.</title>
        <authorList>
            <person name="Jeong J.-H."/>
            <person name="Song I."/>
            <person name="Kim S."/>
            <person name="Choi T."/>
            <person name="Kim D."/>
            <person name="Ryu S."/>
            <person name="Kim W."/>
        </authorList>
    </citation>
    <scope>NUCLEOTIDE SEQUENCE [LARGE SCALE GENOMIC DNA]</scope>
    <source>
        <tissue evidence="1">Muscle</tissue>
    </source>
</reference>